<dbReference type="SUPFAM" id="SSF51306">
    <property type="entry name" value="LexA/Signal peptidase"/>
    <property type="match status" value="1"/>
</dbReference>
<dbReference type="Pfam" id="PF00717">
    <property type="entry name" value="Peptidase_S24"/>
    <property type="match status" value="1"/>
</dbReference>
<dbReference type="InterPro" id="IPR015927">
    <property type="entry name" value="Peptidase_S24_S26A/B/C"/>
</dbReference>
<dbReference type="InterPro" id="IPR001387">
    <property type="entry name" value="Cro/C1-type_HTH"/>
</dbReference>
<keyword evidence="2 5" id="KW-0238">DNA-binding</keyword>
<organism evidence="5 6">
    <name type="scientific">Bacillus cereus</name>
    <dbReference type="NCBI Taxonomy" id="1396"/>
    <lineage>
        <taxon>Bacteria</taxon>
        <taxon>Bacillati</taxon>
        <taxon>Bacillota</taxon>
        <taxon>Bacilli</taxon>
        <taxon>Bacillales</taxon>
        <taxon>Bacillaceae</taxon>
        <taxon>Bacillus</taxon>
        <taxon>Bacillus cereus group</taxon>
    </lineage>
</organism>
<dbReference type="InterPro" id="IPR039418">
    <property type="entry name" value="LexA-like"/>
</dbReference>
<dbReference type="Gene3D" id="2.10.109.10">
    <property type="entry name" value="Umud Fragment, subunit A"/>
    <property type="match status" value="1"/>
</dbReference>
<evidence type="ECO:0000313" key="6">
    <source>
        <dbReference type="Proteomes" id="UP000224386"/>
    </source>
</evidence>
<gene>
    <name evidence="5" type="ORF">COK05_08590</name>
</gene>
<dbReference type="PANTHER" id="PTHR40661:SF1">
    <property type="entry name" value="HTH CRO_C1-TYPE DOMAIN-CONTAINING PROTEIN"/>
    <property type="match status" value="1"/>
</dbReference>
<dbReference type="Pfam" id="PF01381">
    <property type="entry name" value="HTH_3"/>
    <property type="match status" value="1"/>
</dbReference>
<dbReference type="PANTHER" id="PTHR40661">
    <property type="match status" value="1"/>
</dbReference>
<evidence type="ECO:0000256" key="1">
    <source>
        <dbReference type="ARBA" id="ARBA00023015"/>
    </source>
</evidence>
<dbReference type="PROSITE" id="PS50943">
    <property type="entry name" value="HTH_CROC1"/>
    <property type="match status" value="1"/>
</dbReference>
<evidence type="ECO:0000313" key="5">
    <source>
        <dbReference type="EMBL" id="PFQ47792.1"/>
    </source>
</evidence>
<keyword evidence="1" id="KW-0805">Transcription regulation</keyword>
<evidence type="ECO:0000256" key="2">
    <source>
        <dbReference type="ARBA" id="ARBA00023125"/>
    </source>
</evidence>
<dbReference type="GO" id="GO:0003677">
    <property type="term" value="F:DNA binding"/>
    <property type="evidence" value="ECO:0007669"/>
    <property type="project" value="UniProtKB-KW"/>
</dbReference>
<dbReference type="SMART" id="SM00530">
    <property type="entry name" value="HTH_XRE"/>
    <property type="match status" value="1"/>
</dbReference>
<dbReference type="InterPro" id="IPR036286">
    <property type="entry name" value="LexA/Signal_pep-like_sf"/>
</dbReference>
<dbReference type="CDD" id="cd06529">
    <property type="entry name" value="S24_LexA-like"/>
    <property type="match status" value="1"/>
</dbReference>
<dbReference type="Gene3D" id="1.10.260.40">
    <property type="entry name" value="lambda repressor-like DNA-binding domains"/>
    <property type="match status" value="1"/>
</dbReference>
<keyword evidence="3" id="KW-0804">Transcription</keyword>
<reference evidence="5 6" key="1">
    <citation type="submission" date="2017-09" db="EMBL/GenBank/DDBJ databases">
        <title>Large-scale bioinformatics analysis of Bacillus genomes uncovers conserved roles of natural products in bacterial physiology.</title>
        <authorList>
            <consortium name="Agbiome Team Llc"/>
            <person name="Bleich R.M."/>
            <person name="Grubbs K.J."/>
            <person name="Santa Maria K.C."/>
            <person name="Allen S.E."/>
            <person name="Farag S."/>
            <person name="Shank E.A."/>
            <person name="Bowers A."/>
        </authorList>
    </citation>
    <scope>NUCLEOTIDE SEQUENCE [LARGE SCALE GENOMIC DNA]</scope>
    <source>
        <strain evidence="5 6">AFS070861</strain>
    </source>
</reference>
<comment type="caution">
    <text evidence="5">The sequence shown here is derived from an EMBL/GenBank/DDBJ whole genome shotgun (WGS) entry which is preliminary data.</text>
</comment>
<protein>
    <submittedName>
        <fullName evidence="5">DNA-binding protein</fullName>
    </submittedName>
</protein>
<name>A0A2B2LZY8_BACCE</name>
<sequence>MKSFGLKLSQLMKKNNMTDEQLAELLSVSRTTVLRWRNGERSPKMSKISQIAKMLNVPATYFIDENESYCPEDHVINKRDIPIYGTIAAGKPIEAIENVIGDIQVPDIILDKYGFEKLLALRINGDSMNRIVHDGHIAVLERTTNINNGDIAAVLINGYDATLKRIYKTNNRIILEPDSFNPSIHPLMFDCTDIENCPEIKVVGKYIWSCAPIQ</sequence>
<evidence type="ECO:0000259" key="4">
    <source>
        <dbReference type="PROSITE" id="PS50943"/>
    </source>
</evidence>
<dbReference type="InterPro" id="IPR010982">
    <property type="entry name" value="Lambda_DNA-bd_dom_sf"/>
</dbReference>
<dbReference type="SUPFAM" id="SSF47413">
    <property type="entry name" value="lambda repressor-like DNA-binding domains"/>
    <property type="match status" value="1"/>
</dbReference>
<accession>A0A2B2LZY8</accession>
<evidence type="ECO:0000256" key="3">
    <source>
        <dbReference type="ARBA" id="ARBA00023163"/>
    </source>
</evidence>
<dbReference type="EMBL" id="NVAP01000019">
    <property type="protein sequence ID" value="PFQ47792.1"/>
    <property type="molecule type" value="Genomic_DNA"/>
</dbReference>
<proteinExistence type="predicted"/>
<dbReference type="CDD" id="cd00093">
    <property type="entry name" value="HTH_XRE"/>
    <property type="match status" value="1"/>
</dbReference>
<dbReference type="Proteomes" id="UP000224386">
    <property type="component" value="Unassembled WGS sequence"/>
</dbReference>
<dbReference type="AlphaFoldDB" id="A0A2B2LZY8"/>
<dbReference type="RefSeq" id="WP_098612254.1">
    <property type="nucleotide sequence ID" value="NZ_NUMH01000062.1"/>
</dbReference>
<feature type="domain" description="HTH cro/C1-type" evidence="4">
    <location>
        <begin position="8"/>
        <end position="62"/>
    </location>
</feature>